<reference evidence="10" key="1">
    <citation type="submission" date="2015-03" db="EMBL/GenBank/DDBJ databases">
        <authorList>
            <person name="Wibberg D."/>
        </authorList>
    </citation>
    <scope>NUCLEOTIDE SEQUENCE [LARGE SCALE GENOMIC DNA]</scope>
</reference>
<evidence type="ECO:0000256" key="7">
    <source>
        <dbReference type="PROSITE-ProRule" id="PRU00423"/>
    </source>
</evidence>
<evidence type="ECO:0000256" key="3">
    <source>
        <dbReference type="ARBA" id="ARBA00022597"/>
    </source>
</evidence>
<keyword evidence="6" id="KW-0418">Kinase</keyword>
<dbReference type="InterPro" id="IPR013012">
    <property type="entry name" value="PTS_EIIB_3"/>
</dbReference>
<name>A0A0E4H8W6_9BACL</name>
<dbReference type="GO" id="GO:0016301">
    <property type="term" value="F:kinase activity"/>
    <property type="evidence" value="ECO:0007669"/>
    <property type="project" value="UniProtKB-KW"/>
</dbReference>
<feature type="domain" description="PTS EIIB type-3" evidence="8">
    <location>
        <begin position="1"/>
        <end position="102"/>
    </location>
</feature>
<evidence type="ECO:0000313" key="9">
    <source>
        <dbReference type="EMBL" id="CQR54635.1"/>
    </source>
</evidence>
<keyword evidence="3" id="KW-0762">Sugar transport</keyword>
<dbReference type="Gene3D" id="3.40.50.2300">
    <property type="match status" value="1"/>
</dbReference>
<keyword evidence="4" id="KW-0808">Transferase</keyword>
<evidence type="ECO:0000313" key="10">
    <source>
        <dbReference type="Proteomes" id="UP000033163"/>
    </source>
</evidence>
<sequence>MIKIVLVCSAGMSTSLMVKKMQEAAQTGGQEVSIQATAGENLSNFGNDIDVLMLGPQVAYMRKDYEKKFVPKGVKVDVINTVDYGRMNGEKVLARALELAAE</sequence>
<evidence type="ECO:0000259" key="8">
    <source>
        <dbReference type="PROSITE" id="PS51100"/>
    </source>
</evidence>
<dbReference type="PANTHER" id="PTHR34581">
    <property type="entry name" value="PTS SYSTEM N,N'-DIACETYLCHITOBIOSE-SPECIFIC EIIB COMPONENT"/>
    <property type="match status" value="1"/>
</dbReference>
<evidence type="ECO:0000256" key="5">
    <source>
        <dbReference type="ARBA" id="ARBA00022683"/>
    </source>
</evidence>
<protein>
    <recommendedName>
        <fullName evidence="8">PTS EIIB type-3 domain-containing protein</fullName>
    </recommendedName>
</protein>
<dbReference type="SUPFAM" id="SSF52794">
    <property type="entry name" value="PTS system IIB component-like"/>
    <property type="match status" value="1"/>
</dbReference>
<accession>A0A0E4H8W6</accession>
<evidence type="ECO:0000256" key="6">
    <source>
        <dbReference type="ARBA" id="ARBA00022777"/>
    </source>
</evidence>
<dbReference type="PATRIC" id="fig|1073571.4.peg.2360"/>
<keyword evidence="1" id="KW-0813">Transport</keyword>
<dbReference type="InterPro" id="IPR051819">
    <property type="entry name" value="PTS_sugar-specific_EIIB"/>
</dbReference>
<dbReference type="InterPro" id="IPR036095">
    <property type="entry name" value="PTS_EIIB-like_sf"/>
</dbReference>
<dbReference type="PANTHER" id="PTHR34581:SF2">
    <property type="entry name" value="PTS SYSTEM N,N'-DIACETYLCHITOBIOSE-SPECIFIC EIIB COMPONENT"/>
    <property type="match status" value="1"/>
</dbReference>
<evidence type="ECO:0000256" key="1">
    <source>
        <dbReference type="ARBA" id="ARBA00022448"/>
    </source>
</evidence>
<feature type="modified residue" description="Phosphocysteine; by EIIA" evidence="7">
    <location>
        <position position="8"/>
    </location>
</feature>
<dbReference type="RefSeq" id="WP_020430555.1">
    <property type="nucleotide sequence ID" value="NZ_AGBD01001077.1"/>
</dbReference>
<gene>
    <name evidence="9" type="ORF">PRIO_2226</name>
</gene>
<dbReference type="InterPro" id="IPR003501">
    <property type="entry name" value="PTS_EIIB_2/3"/>
</dbReference>
<dbReference type="Pfam" id="PF02302">
    <property type="entry name" value="PTS_IIB"/>
    <property type="match status" value="1"/>
</dbReference>
<dbReference type="GO" id="GO:0009401">
    <property type="term" value="P:phosphoenolpyruvate-dependent sugar phosphotransferase system"/>
    <property type="evidence" value="ECO:0007669"/>
    <property type="project" value="UniProtKB-KW"/>
</dbReference>
<dbReference type="Proteomes" id="UP000033163">
    <property type="component" value="Chromosome I"/>
</dbReference>
<dbReference type="CDD" id="cd05564">
    <property type="entry name" value="PTS_IIB_chitobiose_lichenan"/>
    <property type="match status" value="1"/>
</dbReference>
<organism evidence="9 10">
    <name type="scientific">Paenibacillus riograndensis SBR5</name>
    <dbReference type="NCBI Taxonomy" id="1073571"/>
    <lineage>
        <taxon>Bacteria</taxon>
        <taxon>Bacillati</taxon>
        <taxon>Bacillota</taxon>
        <taxon>Bacilli</taxon>
        <taxon>Bacillales</taxon>
        <taxon>Paenibacillaceae</taxon>
        <taxon>Paenibacillus</taxon>
        <taxon>Paenibacillus sonchi group</taxon>
    </lineage>
</organism>
<dbReference type="GO" id="GO:0008982">
    <property type="term" value="F:protein-N(PI)-phosphohistidine-sugar phosphotransferase activity"/>
    <property type="evidence" value="ECO:0007669"/>
    <property type="project" value="InterPro"/>
</dbReference>
<keyword evidence="2" id="KW-0597">Phosphoprotein</keyword>
<dbReference type="AlphaFoldDB" id="A0A0E4H8W6"/>
<dbReference type="HOGENOM" id="CLU_147323_2_1_9"/>
<evidence type="ECO:0000256" key="2">
    <source>
        <dbReference type="ARBA" id="ARBA00022553"/>
    </source>
</evidence>
<dbReference type="EMBL" id="LN831776">
    <property type="protein sequence ID" value="CQR54635.1"/>
    <property type="molecule type" value="Genomic_DNA"/>
</dbReference>
<dbReference type="KEGG" id="pri:PRIO_2226"/>
<keyword evidence="5" id="KW-0598">Phosphotransferase system</keyword>
<evidence type="ECO:0000256" key="4">
    <source>
        <dbReference type="ARBA" id="ARBA00022679"/>
    </source>
</evidence>
<proteinExistence type="predicted"/>
<dbReference type="PROSITE" id="PS51100">
    <property type="entry name" value="PTS_EIIB_TYPE_3"/>
    <property type="match status" value="1"/>
</dbReference>